<keyword evidence="1" id="KW-0472">Membrane</keyword>
<name>A0ABS6FGC0_9FIRM</name>
<keyword evidence="1" id="KW-1133">Transmembrane helix</keyword>
<keyword evidence="1" id="KW-0812">Transmembrane</keyword>
<reference evidence="2 3" key="1">
    <citation type="submission" date="2021-06" db="EMBL/GenBank/DDBJ databases">
        <authorList>
            <person name="Sun Q."/>
            <person name="Li D."/>
        </authorList>
    </citation>
    <scope>NUCLEOTIDE SEQUENCE [LARGE SCALE GENOMIC DNA]</scope>
    <source>
        <strain evidence="2 3">MSJ-1</strain>
    </source>
</reference>
<proteinExistence type="predicted"/>
<protein>
    <recommendedName>
        <fullName evidence="4">Lipoprotein</fullName>
    </recommendedName>
</protein>
<sequence>MRKIITAIVITFLIGIVGIFILNYFPYKNIKNDEASAIGIIGGADGPTEIYTSNDNFELSYKDLIESYNFKFNSPEVESIIKKEYDNVVRAFGFLGPMNDEVVTKEIDLSFISSIIKPISFNNGELLLEINTYSNEKNLMTSEYILVFEDENGNEIKDLKIRIFTSSPTDHQKEKEIIRGLENYEKVKVFLKKAEVKSDKSFTTFLQPSQNMTIENK</sequence>
<gene>
    <name evidence="2" type="ORF">KQI68_05125</name>
</gene>
<organism evidence="2 3">
    <name type="scientific">Peptoniphilus ovalis</name>
    <dbReference type="NCBI Taxonomy" id="2841503"/>
    <lineage>
        <taxon>Bacteria</taxon>
        <taxon>Bacillati</taxon>
        <taxon>Bacillota</taxon>
        <taxon>Tissierellia</taxon>
        <taxon>Tissierellales</taxon>
        <taxon>Peptoniphilaceae</taxon>
        <taxon>Peptoniphilus</taxon>
    </lineage>
</organism>
<keyword evidence="3" id="KW-1185">Reference proteome</keyword>
<evidence type="ECO:0000313" key="2">
    <source>
        <dbReference type="EMBL" id="MBU5669222.1"/>
    </source>
</evidence>
<feature type="transmembrane region" description="Helical" evidence="1">
    <location>
        <begin position="7"/>
        <end position="27"/>
    </location>
</feature>
<dbReference type="RefSeq" id="WP_216549065.1">
    <property type="nucleotide sequence ID" value="NZ_JAHLQO010000003.1"/>
</dbReference>
<dbReference type="Proteomes" id="UP000783742">
    <property type="component" value="Unassembled WGS sequence"/>
</dbReference>
<evidence type="ECO:0000256" key="1">
    <source>
        <dbReference type="SAM" id="Phobius"/>
    </source>
</evidence>
<evidence type="ECO:0008006" key="4">
    <source>
        <dbReference type="Google" id="ProtNLM"/>
    </source>
</evidence>
<dbReference type="EMBL" id="JAHLQO010000003">
    <property type="protein sequence ID" value="MBU5669222.1"/>
    <property type="molecule type" value="Genomic_DNA"/>
</dbReference>
<comment type="caution">
    <text evidence="2">The sequence shown here is derived from an EMBL/GenBank/DDBJ whole genome shotgun (WGS) entry which is preliminary data.</text>
</comment>
<evidence type="ECO:0000313" key="3">
    <source>
        <dbReference type="Proteomes" id="UP000783742"/>
    </source>
</evidence>
<accession>A0ABS6FGC0</accession>